<proteinExistence type="predicted"/>
<name>A0ABX7YWN0_9GAMM</name>
<dbReference type="SUPFAM" id="SSF53146">
    <property type="entry name" value="Nitrogenase accessory factor-like"/>
    <property type="match status" value="1"/>
</dbReference>
<dbReference type="Gene3D" id="3.30.420.130">
    <property type="entry name" value="Dinitrogenase iron-molybdenum cofactor biosynthesis domain"/>
    <property type="match status" value="1"/>
</dbReference>
<evidence type="ECO:0000259" key="2">
    <source>
        <dbReference type="Pfam" id="PF02579"/>
    </source>
</evidence>
<evidence type="ECO:0000256" key="1">
    <source>
        <dbReference type="ARBA" id="ARBA00023231"/>
    </source>
</evidence>
<dbReference type="Pfam" id="PF02579">
    <property type="entry name" value="Nitro_FeMo-Co"/>
    <property type="match status" value="1"/>
</dbReference>
<sequence length="164" mass="17673">MIVIPMTRGHLAGHFTKAQQLAFFNAQGQLQQLIDNPALGGNCADKSAMLNHIKQQGAQVVIVNQIGERMLGKLLDAGISVCRPKERNSSLEQLLLAAKDTSLRLLDTSSAKPSLHHQAKGGCGEPCGCHGSGGCHHHNMTQSVLLQSKQYVSEAHFSGFRPQK</sequence>
<dbReference type="EMBL" id="CP073587">
    <property type="protein sequence ID" value="QUN06476.1"/>
    <property type="molecule type" value="Genomic_DNA"/>
</dbReference>
<gene>
    <name evidence="3" type="ORF">KDN34_03170</name>
</gene>
<dbReference type="Proteomes" id="UP000679575">
    <property type="component" value="Chromosome"/>
</dbReference>
<keyword evidence="1" id="KW-0535">Nitrogen fixation</keyword>
<organism evidence="3 4">
    <name type="scientific">Shewanella yunxiaonensis</name>
    <dbReference type="NCBI Taxonomy" id="2829809"/>
    <lineage>
        <taxon>Bacteria</taxon>
        <taxon>Pseudomonadati</taxon>
        <taxon>Pseudomonadota</taxon>
        <taxon>Gammaproteobacteria</taxon>
        <taxon>Alteromonadales</taxon>
        <taxon>Shewanellaceae</taxon>
        <taxon>Shewanella</taxon>
    </lineage>
</organism>
<dbReference type="InterPro" id="IPR036105">
    <property type="entry name" value="DiNase_FeMo-co_biosyn_sf"/>
</dbReference>
<accession>A0ABX7YWN0</accession>
<dbReference type="InterPro" id="IPR003731">
    <property type="entry name" value="Di-Nase_FeMo-co_biosynth"/>
</dbReference>
<evidence type="ECO:0000313" key="3">
    <source>
        <dbReference type="EMBL" id="QUN06476.1"/>
    </source>
</evidence>
<feature type="domain" description="Dinitrogenase iron-molybdenum cofactor biosynthesis" evidence="2">
    <location>
        <begin position="9"/>
        <end position="86"/>
    </location>
</feature>
<keyword evidence="4" id="KW-1185">Reference proteome</keyword>
<protein>
    <submittedName>
        <fullName evidence="3">Dinitrogenase iron-molybdenum cofactor biosynthesis protein</fullName>
    </submittedName>
</protein>
<dbReference type="RefSeq" id="WP_212595490.1">
    <property type="nucleotide sequence ID" value="NZ_CP073587.1"/>
</dbReference>
<evidence type="ECO:0000313" key="4">
    <source>
        <dbReference type="Proteomes" id="UP000679575"/>
    </source>
</evidence>
<reference evidence="3 4" key="1">
    <citation type="submission" date="2021-04" db="EMBL/GenBank/DDBJ databases">
        <title>Novel species identification of genus Shewanella.</title>
        <authorList>
            <person name="Liu G."/>
        </authorList>
    </citation>
    <scope>NUCLEOTIDE SEQUENCE [LARGE SCALE GENOMIC DNA]</scope>
    <source>
        <strain evidence="3 4">FJAT-54481</strain>
    </source>
</reference>